<accession>A0A512L6C2</accession>
<feature type="domain" description="Glycine zipper 2TM" evidence="4">
    <location>
        <begin position="83"/>
        <end position="123"/>
    </location>
</feature>
<evidence type="ECO:0000259" key="4">
    <source>
        <dbReference type="Pfam" id="PF05433"/>
    </source>
</evidence>
<keyword evidence="2" id="KW-0472">Membrane</keyword>
<dbReference type="AlphaFoldDB" id="A0A512L6C2"/>
<feature type="compositionally biased region" description="Polar residues" evidence="3">
    <location>
        <begin position="7"/>
        <end position="18"/>
    </location>
</feature>
<dbReference type="InterPro" id="IPR008816">
    <property type="entry name" value="Gly_zipper_2TM_dom"/>
</dbReference>
<dbReference type="GO" id="GO:0019867">
    <property type="term" value="C:outer membrane"/>
    <property type="evidence" value="ECO:0007669"/>
    <property type="project" value="InterPro"/>
</dbReference>
<proteinExistence type="predicted"/>
<feature type="region of interest" description="Disordered" evidence="3">
    <location>
        <begin position="1"/>
        <end position="56"/>
    </location>
</feature>
<feature type="compositionally biased region" description="Basic and acidic residues" evidence="3">
    <location>
        <begin position="35"/>
        <end position="49"/>
    </location>
</feature>
<gene>
    <name evidence="5" type="ORF">TPL01_11630</name>
</gene>
<dbReference type="EMBL" id="BKAD01000010">
    <property type="protein sequence ID" value="GEP30025.1"/>
    <property type="molecule type" value="Genomic_DNA"/>
</dbReference>
<reference evidence="5 6" key="1">
    <citation type="submission" date="2019-07" db="EMBL/GenBank/DDBJ databases">
        <title>Whole genome shotgun sequence of Thiobacillus plumbophilus NBRC 107929.</title>
        <authorList>
            <person name="Hosoyama A."/>
            <person name="Uohara A."/>
            <person name="Ohji S."/>
            <person name="Ichikawa N."/>
        </authorList>
    </citation>
    <scope>NUCLEOTIDE SEQUENCE [LARGE SCALE GENOMIC DNA]</scope>
    <source>
        <strain evidence="5 6">NBRC 107929</strain>
    </source>
</reference>
<dbReference type="InterPro" id="IPR051407">
    <property type="entry name" value="Bact_OM_lipoprot/Surf_antigen"/>
</dbReference>
<comment type="caution">
    <text evidence="5">The sequence shown here is derived from an EMBL/GenBank/DDBJ whole genome shotgun (WGS) entry which is preliminary data.</text>
</comment>
<protein>
    <recommendedName>
        <fullName evidence="4">Glycine zipper 2TM domain-containing protein</fullName>
    </recommendedName>
</protein>
<evidence type="ECO:0000256" key="1">
    <source>
        <dbReference type="ARBA" id="ARBA00004370"/>
    </source>
</evidence>
<evidence type="ECO:0000256" key="3">
    <source>
        <dbReference type="SAM" id="MobiDB-lite"/>
    </source>
</evidence>
<evidence type="ECO:0000313" key="5">
    <source>
        <dbReference type="EMBL" id="GEP30025.1"/>
    </source>
</evidence>
<dbReference type="PANTHER" id="PTHR35603:SF2">
    <property type="entry name" value="OUTER MEMBRANE LIPOPROTEIN"/>
    <property type="match status" value="1"/>
</dbReference>
<dbReference type="Pfam" id="PF05433">
    <property type="entry name" value="Rick_17kDa_Anti"/>
    <property type="match status" value="1"/>
</dbReference>
<sequence length="171" mass="17942">MGWLPASTGNSGVNTTVQPEKESAAISQPANTKTHHPETARKEQHKTSERPANNAPARIRCNECGVVEDIRALDTRGQGSGVGAVGGAVVGGVLGHQVGGGRGKEVATVAGALGGAFAGNEIEKRVKSETQYEIAIRFEDGSRQVFTETNPPTWRAGDRVRVVNGEIRSSD</sequence>
<organism evidence="5 6">
    <name type="scientific">Sulfuriferula plumbiphila</name>
    <dbReference type="NCBI Taxonomy" id="171865"/>
    <lineage>
        <taxon>Bacteria</taxon>
        <taxon>Pseudomonadati</taxon>
        <taxon>Pseudomonadota</taxon>
        <taxon>Betaproteobacteria</taxon>
        <taxon>Nitrosomonadales</taxon>
        <taxon>Sulfuricellaceae</taxon>
        <taxon>Sulfuriferula</taxon>
    </lineage>
</organism>
<evidence type="ECO:0000256" key="2">
    <source>
        <dbReference type="ARBA" id="ARBA00023136"/>
    </source>
</evidence>
<keyword evidence="6" id="KW-1185">Reference proteome</keyword>
<evidence type="ECO:0000313" key="6">
    <source>
        <dbReference type="Proteomes" id="UP000321337"/>
    </source>
</evidence>
<comment type="subcellular location">
    <subcellularLocation>
        <location evidence="1">Membrane</location>
    </subcellularLocation>
</comment>
<dbReference type="Proteomes" id="UP000321337">
    <property type="component" value="Unassembled WGS sequence"/>
</dbReference>
<name>A0A512L6C2_9PROT</name>
<dbReference type="PANTHER" id="PTHR35603">
    <property type="match status" value="1"/>
</dbReference>